<reference evidence="3" key="1">
    <citation type="submission" date="2019-08" db="EMBL/GenBank/DDBJ databases">
        <authorList>
            <person name="Kucharzyk K."/>
            <person name="Murdoch R.W."/>
            <person name="Higgins S."/>
            <person name="Loffler F."/>
        </authorList>
    </citation>
    <scope>NUCLEOTIDE SEQUENCE</scope>
</reference>
<dbReference type="SUPFAM" id="SSF110997">
    <property type="entry name" value="Sporulation related repeat"/>
    <property type="match status" value="1"/>
</dbReference>
<feature type="region of interest" description="Disordered" evidence="1">
    <location>
        <begin position="316"/>
        <end position="337"/>
    </location>
</feature>
<sequence length="412" mass="43390">MIRSALALARIGVFLALFSLAAGLGAQTFSSAGSGSGSGKTSGNAAGNTAGNASVAPGTTLTRGETAKLAAARTALAKSKDAAALSSNLEAYAFSLSAHDAVSLFREYLPRLEGGKKTELASLGGSLALMLGRYEDAAFIFRQVVRENPESGIEAARSYLAAGNVKEARAVLELLQGQPYEASLEGKKKIILAWLFLLEGKGEPAFVLLKDMVSLQGDQKRSDAAAQPNRLAQAGGAMENEALFLLWVLASTDTIRNFSAPSAGYEAAAMEALLKARYPRSAETAIIQRGILPSPGPWLLSEFFPFPESRSEVSAALGRPGADAKKQAPADPAKTNSAADAPFRLQVGWFSRKENASGLGASLKKSGFKVAVEEQKTQDGQARWAVIVDAEADWTKTQAKLKDLGYESYLLP</sequence>
<organism evidence="3">
    <name type="scientific">bioreactor metagenome</name>
    <dbReference type="NCBI Taxonomy" id="1076179"/>
    <lineage>
        <taxon>unclassified sequences</taxon>
        <taxon>metagenomes</taxon>
        <taxon>ecological metagenomes</taxon>
    </lineage>
</organism>
<dbReference type="GO" id="GO:0042834">
    <property type="term" value="F:peptidoglycan binding"/>
    <property type="evidence" value="ECO:0007669"/>
    <property type="project" value="InterPro"/>
</dbReference>
<dbReference type="InterPro" id="IPR036680">
    <property type="entry name" value="SPOR-like_sf"/>
</dbReference>
<comment type="caution">
    <text evidence="3">The sequence shown here is derived from an EMBL/GenBank/DDBJ whole genome shotgun (WGS) entry which is preliminary data.</text>
</comment>
<feature type="domain" description="SPOR" evidence="2">
    <location>
        <begin position="337"/>
        <end position="412"/>
    </location>
</feature>
<feature type="compositionally biased region" description="Low complexity" evidence="1">
    <location>
        <begin position="41"/>
        <end position="54"/>
    </location>
</feature>
<gene>
    <name evidence="3" type="ORF">SDC9_04635</name>
</gene>
<dbReference type="Pfam" id="PF14559">
    <property type="entry name" value="TPR_19"/>
    <property type="match status" value="1"/>
</dbReference>
<dbReference type="Gene3D" id="3.30.70.1070">
    <property type="entry name" value="Sporulation related repeat"/>
    <property type="match status" value="1"/>
</dbReference>
<evidence type="ECO:0000259" key="2">
    <source>
        <dbReference type="PROSITE" id="PS51724"/>
    </source>
</evidence>
<dbReference type="PROSITE" id="PS51724">
    <property type="entry name" value="SPOR"/>
    <property type="match status" value="1"/>
</dbReference>
<dbReference type="EMBL" id="VSSQ01000008">
    <property type="protein sequence ID" value="MPL59087.1"/>
    <property type="molecule type" value="Genomic_DNA"/>
</dbReference>
<dbReference type="AlphaFoldDB" id="A0A644SXU1"/>
<dbReference type="Pfam" id="PF05036">
    <property type="entry name" value="SPOR"/>
    <property type="match status" value="1"/>
</dbReference>
<proteinExistence type="predicted"/>
<feature type="region of interest" description="Disordered" evidence="1">
    <location>
        <begin position="37"/>
        <end position="59"/>
    </location>
</feature>
<evidence type="ECO:0000313" key="3">
    <source>
        <dbReference type="EMBL" id="MPL59087.1"/>
    </source>
</evidence>
<evidence type="ECO:0000256" key="1">
    <source>
        <dbReference type="SAM" id="MobiDB-lite"/>
    </source>
</evidence>
<accession>A0A644SXU1</accession>
<name>A0A644SXU1_9ZZZZ</name>
<dbReference type="InterPro" id="IPR007730">
    <property type="entry name" value="SPOR-like_dom"/>
</dbReference>
<protein>
    <recommendedName>
        <fullName evidence="2">SPOR domain-containing protein</fullName>
    </recommendedName>
</protein>